<dbReference type="InterPro" id="IPR002655">
    <property type="entry name" value="Acyl-CoA_oxidase_C"/>
</dbReference>
<protein>
    <recommendedName>
        <fullName evidence="16">Acyl-coenzyme A oxidase</fullName>
    </recommendedName>
</protein>
<dbReference type="InterPro" id="IPR055060">
    <property type="entry name" value="ACOX_C_alpha1"/>
</dbReference>
<evidence type="ECO:0000256" key="3">
    <source>
        <dbReference type="ARBA" id="ARBA00006288"/>
    </source>
</evidence>
<dbReference type="InterPro" id="IPR029320">
    <property type="entry name" value="Acyl-CoA_ox_N"/>
</dbReference>
<evidence type="ECO:0000313" key="14">
    <source>
        <dbReference type="EMBL" id="PRP79966.1"/>
    </source>
</evidence>
<evidence type="ECO:0000259" key="12">
    <source>
        <dbReference type="Pfam" id="PF14749"/>
    </source>
</evidence>
<dbReference type="Pfam" id="PF01756">
    <property type="entry name" value="ACOX"/>
    <property type="match status" value="1"/>
</dbReference>
<feature type="domain" description="Acyl-coenzyme A oxidase N-terminal" evidence="12">
    <location>
        <begin position="27"/>
        <end position="150"/>
    </location>
</feature>
<comment type="cofactor">
    <cofactor evidence="1">
        <name>FAD</name>
        <dbReference type="ChEBI" id="CHEBI:57692"/>
    </cofactor>
</comment>
<organism evidence="14 15">
    <name type="scientific">Planoprotostelium fungivorum</name>
    <dbReference type="NCBI Taxonomy" id="1890364"/>
    <lineage>
        <taxon>Eukaryota</taxon>
        <taxon>Amoebozoa</taxon>
        <taxon>Evosea</taxon>
        <taxon>Variosea</taxon>
        <taxon>Cavosteliida</taxon>
        <taxon>Cavosteliaceae</taxon>
        <taxon>Planoprotostelium</taxon>
    </lineage>
</organism>
<evidence type="ECO:0000256" key="2">
    <source>
        <dbReference type="ARBA" id="ARBA00004275"/>
    </source>
</evidence>
<evidence type="ECO:0000256" key="8">
    <source>
        <dbReference type="ARBA" id="ARBA00023098"/>
    </source>
</evidence>
<keyword evidence="7" id="KW-0560">Oxidoreductase</keyword>
<dbReference type="InterPro" id="IPR036250">
    <property type="entry name" value="AcylCo_DH-like_C"/>
</dbReference>
<dbReference type="STRING" id="1890364.A0A2P6N7N5"/>
<dbReference type="InterPro" id="IPR009100">
    <property type="entry name" value="AcylCoA_DH/oxidase_NM_dom_sf"/>
</dbReference>
<evidence type="ECO:0000256" key="5">
    <source>
        <dbReference type="ARBA" id="ARBA00022827"/>
    </source>
</evidence>
<comment type="subcellular location">
    <subcellularLocation>
        <location evidence="2">Peroxisome</location>
    </subcellularLocation>
</comment>
<keyword evidence="8" id="KW-0443">Lipid metabolism</keyword>
<dbReference type="PANTHER" id="PTHR10909:SF250">
    <property type="entry name" value="PEROXISOMAL ACYL-COENZYME A OXIDASE 1"/>
    <property type="match status" value="1"/>
</dbReference>
<keyword evidence="6" id="KW-0276">Fatty acid metabolism</keyword>
<gene>
    <name evidence="14" type="ORF">PROFUN_05942</name>
</gene>
<dbReference type="SUPFAM" id="SSF56645">
    <property type="entry name" value="Acyl-CoA dehydrogenase NM domain-like"/>
    <property type="match status" value="1"/>
</dbReference>
<dbReference type="GO" id="GO:0005504">
    <property type="term" value="F:fatty acid binding"/>
    <property type="evidence" value="ECO:0007669"/>
    <property type="project" value="TreeGrafter"/>
</dbReference>
<keyword evidence="4" id="KW-0285">Flavoprotein</keyword>
<dbReference type="InterPro" id="IPR012258">
    <property type="entry name" value="Acyl-CoA_oxidase"/>
</dbReference>
<name>A0A2P6N7N5_9EUKA</name>
<dbReference type="GO" id="GO:0071949">
    <property type="term" value="F:FAD binding"/>
    <property type="evidence" value="ECO:0007669"/>
    <property type="project" value="InterPro"/>
</dbReference>
<dbReference type="FunCoup" id="A0A2P6N7N5">
    <property type="interactions" value="254"/>
</dbReference>
<dbReference type="EMBL" id="MDYQ01000165">
    <property type="protein sequence ID" value="PRP79966.1"/>
    <property type="molecule type" value="Genomic_DNA"/>
</dbReference>
<evidence type="ECO:0000259" key="13">
    <source>
        <dbReference type="Pfam" id="PF22924"/>
    </source>
</evidence>
<comment type="caution">
    <text evidence="14">The sequence shown here is derived from an EMBL/GenBank/DDBJ whole genome shotgun (WGS) entry which is preliminary data.</text>
</comment>
<dbReference type="InterPro" id="IPR037069">
    <property type="entry name" value="AcylCoA_DH/ox_N_sf"/>
</dbReference>
<dbReference type="Gene3D" id="1.20.140.10">
    <property type="entry name" value="Butyryl-CoA Dehydrogenase, subunit A, domain 3"/>
    <property type="match status" value="2"/>
</dbReference>
<evidence type="ECO:0000256" key="6">
    <source>
        <dbReference type="ARBA" id="ARBA00022832"/>
    </source>
</evidence>
<dbReference type="GO" id="GO:0005777">
    <property type="term" value="C:peroxisome"/>
    <property type="evidence" value="ECO:0007669"/>
    <property type="project" value="UniProtKB-SubCell"/>
</dbReference>
<dbReference type="PANTHER" id="PTHR10909">
    <property type="entry name" value="ELECTRON TRANSPORT OXIDOREDUCTASE"/>
    <property type="match status" value="1"/>
</dbReference>
<dbReference type="Pfam" id="PF14749">
    <property type="entry name" value="Acyl-CoA_ox_N"/>
    <property type="match status" value="1"/>
</dbReference>
<dbReference type="SUPFAM" id="SSF47203">
    <property type="entry name" value="Acyl-CoA dehydrogenase C-terminal domain-like"/>
    <property type="match status" value="2"/>
</dbReference>
<dbReference type="FunFam" id="2.40.110.10:FF:000003">
    <property type="entry name" value="Acyl-coenzyme A oxidase"/>
    <property type="match status" value="1"/>
</dbReference>
<dbReference type="GO" id="GO:0003997">
    <property type="term" value="F:acyl-CoA oxidase activity"/>
    <property type="evidence" value="ECO:0007669"/>
    <property type="project" value="InterPro"/>
</dbReference>
<feature type="region of interest" description="Disordered" evidence="10">
    <location>
        <begin position="1"/>
        <end position="25"/>
    </location>
</feature>
<dbReference type="OrthoDB" id="538336at2759"/>
<dbReference type="Pfam" id="PF22924">
    <property type="entry name" value="ACOX_C_alpha1"/>
    <property type="match status" value="1"/>
</dbReference>
<dbReference type="FunFam" id="1.20.140.10:FF:000013">
    <property type="entry name" value="Acyl-coenzyme A oxidase"/>
    <property type="match status" value="1"/>
</dbReference>
<accession>A0A2P6N7N5</accession>
<evidence type="ECO:0000256" key="1">
    <source>
        <dbReference type="ARBA" id="ARBA00001974"/>
    </source>
</evidence>
<evidence type="ECO:0000256" key="9">
    <source>
        <dbReference type="ARBA" id="ARBA00023140"/>
    </source>
</evidence>
<dbReference type="AlphaFoldDB" id="A0A2P6N7N5"/>
<dbReference type="Gene3D" id="2.40.110.10">
    <property type="entry name" value="Butyryl-CoA Dehydrogenase, subunit A, domain 2"/>
    <property type="match status" value="1"/>
</dbReference>
<evidence type="ECO:0000256" key="4">
    <source>
        <dbReference type="ARBA" id="ARBA00022630"/>
    </source>
</evidence>
<feature type="domain" description="Acyl-CoA oxidase C-terminal" evidence="11">
    <location>
        <begin position="497"/>
        <end position="668"/>
    </location>
</feature>
<evidence type="ECO:0000256" key="10">
    <source>
        <dbReference type="SAM" id="MobiDB-lite"/>
    </source>
</evidence>
<dbReference type="InParanoid" id="A0A2P6N7N5"/>
<evidence type="ECO:0000256" key="7">
    <source>
        <dbReference type="ARBA" id="ARBA00023002"/>
    </source>
</evidence>
<dbReference type="Gene3D" id="1.10.540.10">
    <property type="entry name" value="Acyl-CoA dehydrogenase/oxidase, N-terminal domain"/>
    <property type="match status" value="1"/>
</dbReference>
<proteinExistence type="inferred from homology"/>
<keyword evidence="15" id="KW-1185">Reference proteome</keyword>
<dbReference type="InterPro" id="IPR046373">
    <property type="entry name" value="Acyl-CoA_Oxase/DH_mid-dom_sf"/>
</dbReference>
<feature type="domain" description="Acyl-CoA oxidase C-alpha1" evidence="13">
    <location>
        <begin position="293"/>
        <end position="455"/>
    </location>
</feature>
<dbReference type="Proteomes" id="UP000241769">
    <property type="component" value="Unassembled WGS sequence"/>
</dbReference>
<evidence type="ECO:0000259" key="11">
    <source>
        <dbReference type="Pfam" id="PF01756"/>
    </source>
</evidence>
<dbReference type="GO" id="GO:0033540">
    <property type="term" value="P:fatty acid beta-oxidation using acyl-CoA oxidase"/>
    <property type="evidence" value="ECO:0007669"/>
    <property type="project" value="TreeGrafter"/>
</dbReference>
<dbReference type="FunFam" id="1.20.140.10:FF:000005">
    <property type="entry name" value="Acyl-coenzyme A oxidase"/>
    <property type="match status" value="1"/>
</dbReference>
<reference evidence="14 15" key="1">
    <citation type="journal article" date="2018" name="Genome Biol. Evol.">
        <title>Multiple Roots of Fruiting Body Formation in Amoebozoa.</title>
        <authorList>
            <person name="Hillmann F."/>
            <person name="Forbes G."/>
            <person name="Novohradska S."/>
            <person name="Ferling I."/>
            <person name="Riege K."/>
            <person name="Groth M."/>
            <person name="Westermann M."/>
            <person name="Marz M."/>
            <person name="Spaller T."/>
            <person name="Winckler T."/>
            <person name="Schaap P."/>
            <person name="Glockner G."/>
        </authorList>
    </citation>
    <scope>NUCLEOTIDE SEQUENCE [LARGE SCALE GENOMIC DNA]</scope>
    <source>
        <strain evidence="14 15">Jena</strain>
    </source>
</reference>
<comment type="similarity">
    <text evidence="3">Belongs to the acyl-CoA oxidase family.</text>
</comment>
<keyword evidence="5" id="KW-0274">FAD</keyword>
<evidence type="ECO:0000313" key="15">
    <source>
        <dbReference type="Proteomes" id="UP000241769"/>
    </source>
</evidence>
<dbReference type="GO" id="GO:0055088">
    <property type="term" value="P:lipid homeostasis"/>
    <property type="evidence" value="ECO:0007669"/>
    <property type="project" value="TreeGrafter"/>
</dbReference>
<evidence type="ECO:0008006" key="16">
    <source>
        <dbReference type="Google" id="ProtNLM"/>
    </source>
</evidence>
<sequence length="1064" mass="119697">MSKGIHVSATNAQIESMKDERKNPSFDSRSLTFLLYGGEKAVRTREEIRDELERRLGETDNNKIPHTYVRGDRTEQYHSGLETGRIVQSVAQDMQIFDFEDERQALLFAAYHREASPYGLHTSMFIPTLKTQASEEQQKEWLGKAQRREILGTYAQTELGHGTFVRGLETTATYDVERKEFVLHSPTITSTKWWPGGLGYTSTHAVVMARLIVKDKDYGVHGFITPLRSLDDHRPLPGVILGDIGPKFGYNANDNGFLRLDQVRIPLKNMLARFSRLHEDGTYEKPPHAKLSYGTMVFVRSNMILNGASALAKASTIAIRYSCVREQGMVQPKQAGETKLMNYKSQQYRLLPLLSHAFAIHFTGFYILDMYKDLLRRLDGSDFSTLPVIHATTSGLKAYVTTVAADGIEEARKCCGGHGYSQFSGLPTLFADYVPSCTFEGDNWVLFQQTARFLIKSLKAAVAGKPLAASVAYLKGYRAVGEGQKSQAKSGQDLLIPQVQLKAFEHRATRLIMEAAQLLETDRKAGKQYEISWNAHMIDLIRAARAHTLVVILTAFIERVEATTDEKNKRVLKKLCDLFCLYNIESPFAPCSSEFVEDSYFSPAQIRMARDNVHHLLSELRPDAVPLVDAWNFSDAALESALGRRDGNVYETLYNWASQTPLNQKAAKEGGVDVEGYTKHVKKVLEGGVNTEPMRIVLPAKFQFLCQSLTFFRCIQNFQTEDISSYAGQEWDSGTTTGEPSDHKPTYEIPSASKLLWIWLTLREGATVPDRHLSCDLLVQLEAILHEYPHRDIVTGINAGTCPAKDAVNHLPSCRVMSDHKDLLCSPNGPRLGAKLGFFRQKSTKERGLSRASNARENSETERLKISAFSLGPLVPSVDTKQILTKEGVSITVLPFVSVVGLSQSIQEMNRANHCTFEGGSISVGLTFRYWLIWFNIFPIFIQYQCSLAYHRSFDCFKKLFQCFVISYSMLSPRAKIRKNRDFLGLSELSPVLDVLLAADPAAEPTQRTVLTHQDLLDRRTTPTGLSRSFIWLSLKMSLFRWRARFSIGSMSLFLRHLSQACLL</sequence>
<keyword evidence="9" id="KW-0576">Peroxisome</keyword>